<keyword evidence="8" id="KW-1015">Disulfide bond</keyword>
<evidence type="ECO:0000256" key="14">
    <source>
        <dbReference type="ARBA" id="ARBA00034104"/>
    </source>
</evidence>
<evidence type="ECO:0000256" key="16">
    <source>
        <dbReference type="SAM" id="MobiDB-lite"/>
    </source>
</evidence>
<name>A0A915EET1_9BILA</name>
<keyword evidence="7 15" id="KW-0472">Membrane</keyword>
<evidence type="ECO:0000313" key="20">
    <source>
        <dbReference type="WBParaSite" id="jg5912"/>
    </source>
</evidence>
<keyword evidence="9" id="KW-0675">Receptor</keyword>
<evidence type="ECO:0000256" key="12">
    <source>
        <dbReference type="ARBA" id="ARBA00023286"/>
    </source>
</evidence>
<feature type="region of interest" description="Disordered" evidence="16">
    <location>
        <begin position="490"/>
        <end position="541"/>
    </location>
</feature>
<feature type="domain" description="Neurotransmitter-gated ion-channel ligand-binding" evidence="17">
    <location>
        <begin position="29"/>
        <end position="234"/>
    </location>
</feature>
<dbReference type="PANTHER" id="PTHR18945">
    <property type="entry name" value="NEUROTRANSMITTER GATED ION CHANNEL"/>
    <property type="match status" value="1"/>
</dbReference>
<feature type="transmembrane region" description="Helical" evidence="15">
    <location>
        <begin position="296"/>
        <end position="319"/>
    </location>
</feature>
<dbReference type="AlphaFoldDB" id="A0A915EET1"/>
<protein>
    <submittedName>
        <fullName evidence="20">Uncharacterized protein</fullName>
    </submittedName>
</protein>
<dbReference type="InterPro" id="IPR006029">
    <property type="entry name" value="Neurotrans-gated_channel_TM"/>
</dbReference>
<keyword evidence="6 15" id="KW-0406">Ion transport</keyword>
<comment type="caution">
    <text evidence="15">Lacks conserved residue(s) required for the propagation of feature annotation.</text>
</comment>
<keyword evidence="13 15" id="KW-0407">Ion channel</keyword>
<dbReference type="InterPro" id="IPR006202">
    <property type="entry name" value="Neur_chan_lig-bd"/>
</dbReference>
<keyword evidence="5" id="KW-0770">Synapse</keyword>
<evidence type="ECO:0000259" key="18">
    <source>
        <dbReference type="Pfam" id="PF02932"/>
    </source>
</evidence>
<evidence type="ECO:0000256" key="13">
    <source>
        <dbReference type="ARBA" id="ARBA00023303"/>
    </source>
</evidence>
<feature type="compositionally biased region" description="Polar residues" evidence="16">
    <location>
        <begin position="490"/>
        <end position="521"/>
    </location>
</feature>
<dbReference type="SUPFAM" id="SSF63712">
    <property type="entry name" value="Nicotinic receptor ligand binding domain-like"/>
    <property type="match status" value="1"/>
</dbReference>
<evidence type="ECO:0000256" key="3">
    <source>
        <dbReference type="ARBA" id="ARBA00022692"/>
    </source>
</evidence>
<dbReference type="PRINTS" id="PR00252">
    <property type="entry name" value="NRIONCHANNEL"/>
</dbReference>
<dbReference type="PROSITE" id="PS00236">
    <property type="entry name" value="NEUROTR_ION_CHANNEL"/>
    <property type="match status" value="1"/>
</dbReference>
<dbReference type="InterPro" id="IPR036734">
    <property type="entry name" value="Neur_chan_lig-bd_sf"/>
</dbReference>
<keyword evidence="12" id="KW-1071">Ligand-gated ion channel</keyword>
<feature type="transmembrane region" description="Helical" evidence="15">
    <location>
        <begin position="266"/>
        <end position="284"/>
    </location>
</feature>
<dbReference type="FunFam" id="1.20.58.390:FF:000073">
    <property type="entry name" value="Neuronal acetylcholine receptor subunit alpha-9-II"/>
    <property type="match status" value="1"/>
</dbReference>
<accession>A0A915EET1</accession>
<dbReference type="InterPro" id="IPR036719">
    <property type="entry name" value="Neuro-gated_channel_TM_sf"/>
</dbReference>
<sequence>MSLFCTKLNNRVKLAKSASLLDAHESLVSLYRSLLKNYDKDLRPSLRHDLPVDVSFTFSLTHIIDVDERNQILTTNAWIHQTWRDYNLIWDPRLFDGITTVHIPFELLWRPDVILYNNAASEYTKSVMSTDIIVSYDGNVSWTMAGIFKSSCGLDVRYYPFDFQNCVLKFASWAYDGTKIDIRLSSNIGDQSNYMESTEWHLHFIKAQRDSVIYSCCPEPYPFIDVQITIQRRPMFFVFNLILPCVMISGIALLGFYMPSDSGEKVTLGITALLSTTVFLMLVAEGMPPTSEALPLIGIYYGVTIFIVSLTTGMTVFTLNVHHHGQHGKPVPELVQRLAFDYAARLMFIKIEQYHSINDHVEYFYSHSSTNVSRSMSAATVTGHFTELLGGTGDLMATNQLRVCTPTRRGVSSDIPYRSYNNNALFSKTTSSGRPISTPSLSSMSFKSKRVSFSDDSLSSSSLPPNGIPTVSAAPVTLQALRYRATSKKVATTTADNLPSTKAIQTTSFTTDRPQQSTQEQKPGEEDKKAPICGGESESESASNEQLACGKAAVATKKPAVFLTTSSPLTPYSSPAKTVNVVAGDGEPSCSADIRVVGSGQQQQRCASLSPAYRPMDNVSPIDVLEAFWANRELKKKEQKREDT</sequence>
<dbReference type="InterPro" id="IPR002394">
    <property type="entry name" value="Nicotinic_acetylcholine_rcpt"/>
</dbReference>
<evidence type="ECO:0000256" key="7">
    <source>
        <dbReference type="ARBA" id="ARBA00023136"/>
    </source>
</evidence>
<dbReference type="GO" id="GO:0004888">
    <property type="term" value="F:transmembrane signaling receptor activity"/>
    <property type="evidence" value="ECO:0007669"/>
    <property type="project" value="InterPro"/>
</dbReference>
<evidence type="ECO:0000256" key="5">
    <source>
        <dbReference type="ARBA" id="ARBA00023018"/>
    </source>
</evidence>
<evidence type="ECO:0000256" key="15">
    <source>
        <dbReference type="RuleBase" id="RU000687"/>
    </source>
</evidence>
<keyword evidence="3 15" id="KW-0812">Transmembrane</keyword>
<feature type="domain" description="Neurotransmitter-gated ion-channel transmembrane" evidence="18">
    <location>
        <begin position="241"/>
        <end position="377"/>
    </location>
</feature>
<evidence type="ECO:0000256" key="11">
    <source>
        <dbReference type="ARBA" id="ARBA00023257"/>
    </source>
</evidence>
<dbReference type="InterPro" id="IPR038050">
    <property type="entry name" value="Neuro_actylchol_rec"/>
</dbReference>
<dbReference type="CDD" id="cd18997">
    <property type="entry name" value="LGIC_ECD_nAChR"/>
    <property type="match status" value="1"/>
</dbReference>
<keyword evidence="2" id="KW-1003">Cell membrane</keyword>
<keyword evidence="10" id="KW-0325">Glycoprotein</keyword>
<comment type="similarity">
    <text evidence="15">Belongs to the ligand-gated ion channel (TC 1.A.9) family.</text>
</comment>
<evidence type="ECO:0000313" key="19">
    <source>
        <dbReference type="Proteomes" id="UP000887574"/>
    </source>
</evidence>
<evidence type="ECO:0000259" key="17">
    <source>
        <dbReference type="Pfam" id="PF02931"/>
    </source>
</evidence>
<dbReference type="InterPro" id="IPR018000">
    <property type="entry name" value="Neurotransmitter_ion_chnl_CS"/>
</dbReference>
<evidence type="ECO:0000256" key="1">
    <source>
        <dbReference type="ARBA" id="ARBA00022448"/>
    </source>
</evidence>
<dbReference type="Pfam" id="PF02931">
    <property type="entry name" value="Neur_chan_LBD"/>
    <property type="match status" value="1"/>
</dbReference>
<keyword evidence="1 15" id="KW-0813">Transport</keyword>
<dbReference type="SUPFAM" id="SSF90112">
    <property type="entry name" value="Neurotransmitter-gated ion-channel transmembrane pore"/>
    <property type="match status" value="1"/>
</dbReference>
<evidence type="ECO:0000256" key="10">
    <source>
        <dbReference type="ARBA" id="ARBA00023180"/>
    </source>
</evidence>
<dbReference type="WBParaSite" id="jg5912">
    <property type="protein sequence ID" value="jg5912"/>
    <property type="gene ID" value="jg5912"/>
</dbReference>
<comment type="subcellular location">
    <subcellularLocation>
        <location evidence="14">Postsynaptic cell membrane</location>
        <topology evidence="14">Multi-pass membrane protein</topology>
    </subcellularLocation>
</comment>
<evidence type="ECO:0000256" key="2">
    <source>
        <dbReference type="ARBA" id="ARBA00022475"/>
    </source>
</evidence>
<dbReference type="Gene3D" id="2.70.170.10">
    <property type="entry name" value="Neurotransmitter-gated ion-channel ligand-binding domain"/>
    <property type="match status" value="1"/>
</dbReference>
<dbReference type="InterPro" id="IPR006201">
    <property type="entry name" value="Neur_channel"/>
</dbReference>
<organism evidence="19 20">
    <name type="scientific">Ditylenchus dipsaci</name>
    <dbReference type="NCBI Taxonomy" id="166011"/>
    <lineage>
        <taxon>Eukaryota</taxon>
        <taxon>Metazoa</taxon>
        <taxon>Ecdysozoa</taxon>
        <taxon>Nematoda</taxon>
        <taxon>Chromadorea</taxon>
        <taxon>Rhabditida</taxon>
        <taxon>Tylenchina</taxon>
        <taxon>Tylenchomorpha</taxon>
        <taxon>Sphaerularioidea</taxon>
        <taxon>Anguinidae</taxon>
        <taxon>Anguininae</taxon>
        <taxon>Ditylenchus</taxon>
    </lineage>
</organism>
<feature type="transmembrane region" description="Helical" evidence="15">
    <location>
        <begin position="235"/>
        <end position="254"/>
    </location>
</feature>
<dbReference type="Pfam" id="PF02932">
    <property type="entry name" value="Neur_chan_memb"/>
    <property type="match status" value="1"/>
</dbReference>
<dbReference type="FunFam" id="2.70.170.10:FF:000030">
    <property type="entry name" value="AcetylCholine Receptor"/>
    <property type="match status" value="1"/>
</dbReference>
<evidence type="ECO:0000256" key="8">
    <source>
        <dbReference type="ARBA" id="ARBA00023157"/>
    </source>
</evidence>
<evidence type="ECO:0000256" key="4">
    <source>
        <dbReference type="ARBA" id="ARBA00022989"/>
    </source>
</evidence>
<keyword evidence="19" id="KW-1185">Reference proteome</keyword>
<keyword evidence="11" id="KW-0628">Postsynaptic cell membrane</keyword>
<dbReference type="NCBIfam" id="TIGR00860">
    <property type="entry name" value="LIC"/>
    <property type="match status" value="1"/>
</dbReference>
<evidence type="ECO:0000256" key="6">
    <source>
        <dbReference type="ARBA" id="ARBA00023065"/>
    </source>
</evidence>
<keyword evidence="4 15" id="KW-1133">Transmembrane helix</keyword>
<proteinExistence type="inferred from homology"/>
<dbReference type="GO" id="GO:0045211">
    <property type="term" value="C:postsynaptic membrane"/>
    <property type="evidence" value="ECO:0007669"/>
    <property type="project" value="UniProtKB-SubCell"/>
</dbReference>
<reference evidence="20" key="1">
    <citation type="submission" date="2022-11" db="UniProtKB">
        <authorList>
            <consortium name="WormBaseParasite"/>
        </authorList>
    </citation>
    <scope>IDENTIFICATION</scope>
</reference>
<dbReference type="CDD" id="cd19051">
    <property type="entry name" value="LGIC_TM_cation"/>
    <property type="match status" value="1"/>
</dbReference>
<evidence type="ECO:0000256" key="9">
    <source>
        <dbReference type="ARBA" id="ARBA00023170"/>
    </source>
</evidence>
<dbReference type="Proteomes" id="UP000887574">
    <property type="component" value="Unplaced"/>
</dbReference>
<dbReference type="PRINTS" id="PR00254">
    <property type="entry name" value="NICOTINICR"/>
</dbReference>
<dbReference type="Gene3D" id="1.20.58.390">
    <property type="entry name" value="Neurotransmitter-gated ion-channel transmembrane domain"/>
    <property type="match status" value="1"/>
</dbReference>
<dbReference type="GO" id="GO:0022848">
    <property type="term" value="F:acetylcholine-gated monoatomic cation-selective channel activity"/>
    <property type="evidence" value="ECO:0007669"/>
    <property type="project" value="InterPro"/>
</dbReference>